<name>A0A9D3MKM3_ANGAN</name>
<dbReference type="SMART" id="SM00315">
    <property type="entry name" value="RGS"/>
    <property type="match status" value="1"/>
</dbReference>
<dbReference type="EMBL" id="JAFIRN010000004">
    <property type="protein sequence ID" value="KAG5850639.1"/>
    <property type="molecule type" value="Genomic_DNA"/>
</dbReference>
<dbReference type="PRINTS" id="PR01301">
    <property type="entry name" value="RGSPROTEIN"/>
</dbReference>
<gene>
    <name evidence="2" type="ORF">ANANG_G00084590</name>
</gene>
<dbReference type="InterPro" id="IPR016137">
    <property type="entry name" value="RGS"/>
</dbReference>
<dbReference type="FunFam" id="1.10.167.10:FF:000001">
    <property type="entry name" value="Putative regulator of g-protein signaling 12"/>
    <property type="match status" value="1"/>
</dbReference>
<comment type="caution">
    <text evidence="2">The sequence shown here is derived from an EMBL/GenBank/DDBJ whole genome shotgun (WGS) entry which is preliminary data.</text>
</comment>
<organism evidence="2 3">
    <name type="scientific">Anguilla anguilla</name>
    <name type="common">European freshwater eel</name>
    <name type="synonym">Muraena anguilla</name>
    <dbReference type="NCBI Taxonomy" id="7936"/>
    <lineage>
        <taxon>Eukaryota</taxon>
        <taxon>Metazoa</taxon>
        <taxon>Chordata</taxon>
        <taxon>Craniata</taxon>
        <taxon>Vertebrata</taxon>
        <taxon>Euteleostomi</taxon>
        <taxon>Actinopterygii</taxon>
        <taxon>Neopterygii</taxon>
        <taxon>Teleostei</taxon>
        <taxon>Anguilliformes</taxon>
        <taxon>Anguillidae</taxon>
        <taxon>Anguilla</taxon>
    </lineage>
</organism>
<dbReference type="InterPro" id="IPR036305">
    <property type="entry name" value="RGS_sf"/>
</dbReference>
<evidence type="ECO:0000313" key="2">
    <source>
        <dbReference type="EMBL" id="KAG5850639.1"/>
    </source>
</evidence>
<dbReference type="InterPro" id="IPR044926">
    <property type="entry name" value="RGS_subdomain_2"/>
</dbReference>
<proteinExistence type="predicted"/>
<dbReference type="InterPro" id="IPR024066">
    <property type="entry name" value="RGS_subdom1/3"/>
</dbReference>
<dbReference type="Pfam" id="PF00615">
    <property type="entry name" value="RGS"/>
    <property type="match status" value="1"/>
</dbReference>
<reference evidence="2" key="1">
    <citation type="submission" date="2021-01" db="EMBL/GenBank/DDBJ databases">
        <title>A chromosome-scale assembly of European eel, Anguilla anguilla.</title>
        <authorList>
            <person name="Henkel C."/>
            <person name="Jong-Raadsen S.A."/>
            <person name="Dufour S."/>
            <person name="Weltzien F.-A."/>
            <person name="Palstra A.P."/>
            <person name="Pelster B."/>
            <person name="Spaink H.P."/>
            <person name="Van Den Thillart G.E."/>
            <person name="Jansen H."/>
            <person name="Zahm M."/>
            <person name="Klopp C."/>
            <person name="Cedric C."/>
            <person name="Louis A."/>
            <person name="Berthelot C."/>
            <person name="Parey E."/>
            <person name="Roest Crollius H."/>
            <person name="Montfort J."/>
            <person name="Robinson-Rechavi M."/>
            <person name="Bucao C."/>
            <person name="Bouchez O."/>
            <person name="Gislard M."/>
            <person name="Lluch J."/>
            <person name="Milhes M."/>
            <person name="Lampietro C."/>
            <person name="Lopez Roques C."/>
            <person name="Donnadieu C."/>
            <person name="Braasch I."/>
            <person name="Desvignes T."/>
            <person name="Postlethwait J."/>
            <person name="Bobe J."/>
            <person name="Guiguen Y."/>
            <person name="Dirks R."/>
        </authorList>
    </citation>
    <scope>NUCLEOTIDE SEQUENCE</scope>
    <source>
        <strain evidence="2">Tag_6206</strain>
        <tissue evidence="2">Liver</tissue>
    </source>
</reference>
<protein>
    <recommendedName>
        <fullName evidence="1">RGS domain-containing protein</fullName>
    </recommendedName>
</protein>
<dbReference type="Gene3D" id="1.10.196.10">
    <property type="match status" value="1"/>
</dbReference>
<feature type="non-terminal residue" evidence="2">
    <location>
        <position position="175"/>
    </location>
</feature>
<dbReference type="PANTHER" id="PTHR10845:SF245">
    <property type="entry name" value="REGULATOR OF G-PROTEIN SIGNALING 16"/>
    <property type="match status" value="1"/>
</dbReference>
<evidence type="ECO:0000259" key="1">
    <source>
        <dbReference type="PROSITE" id="PS50132"/>
    </source>
</evidence>
<keyword evidence="3" id="KW-1185">Reference proteome</keyword>
<dbReference type="PANTHER" id="PTHR10845">
    <property type="entry name" value="REGULATOR OF G PROTEIN SIGNALING"/>
    <property type="match status" value="1"/>
</dbReference>
<dbReference type="SUPFAM" id="SSF48097">
    <property type="entry name" value="Regulator of G-protein signaling, RGS"/>
    <property type="match status" value="1"/>
</dbReference>
<evidence type="ECO:0000313" key="3">
    <source>
        <dbReference type="Proteomes" id="UP001044222"/>
    </source>
</evidence>
<dbReference type="Gene3D" id="1.10.167.10">
    <property type="entry name" value="Regulator of G-protein Signalling 4, domain 2"/>
    <property type="match status" value="1"/>
</dbReference>
<dbReference type="AlphaFoldDB" id="A0A9D3MKM3"/>
<dbReference type="PROSITE" id="PS50132">
    <property type="entry name" value="RGS"/>
    <property type="match status" value="1"/>
</dbReference>
<feature type="domain" description="RGS" evidence="1">
    <location>
        <begin position="95"/>
        <end position="175"/>
    </location>
</feature>
<dbReference type="Proteomes" id="UP001044222">
    <property type="component" value="Unassembled WGS sequence"/>
</dbReference>
<accession>A0A9D3MKM3</accession>
<sequence>MTACWQPNINSLFFSLRDTVDNTPPASRKYILFSLPTVMCKRIASLPSTCLERAKGIKACLCRFLQKPDRSALGHSIKTKKQRSTNEESLKCKISFEKILSNNCGLSAFRAFLMAEFSEENLAFYLACEEYRIIKSSATLSAEAKSIYDEFIVDGAPQEVNIDHETRCVTKCNLE</sequence>